<evidence type="ECO:0000256" key="9">
    <source>
        <dbReference type="HAMAP-Rule" id="MF_00135"/>
    </source>
</evidence>
<dbReference type="HAMAP" id="MF_00135">
    <property type="entry name" value="PRAI"/>
    <property type="match status" value="1"/>
</dbReference>
<keyword evidence="6 9" id="KW-0822">Tryptophan biosynthesis</keyword>
<dbReference type="PANTHER" id="PTHR42894:SF1">
    <property type="entry name" value="N-(5'-PHOSPHORIBOSYL)ANTHRANILATE ISOMERASE"/>
    <property type="match status" value="1"/>
</dbReference>
<evidence type="ECO:0000256" key="7">
    <source>
        <dbReference type="ARBA" id="ARBA00023141"/>
    </source>
</evidence>
<dbReference type="InterPro" id="IPR013785">
    <property type="entry name" value="Aldolase_TIM"/>
</dbReference>
<dbReference type="Pfam" id="PF00697">
    <property type="entry name" value="PRAI"/>
    <property type="match status" value="1"/>
</dbReference>
<dbReference type="PANTHER" id="PTHR42894">
    <property type="entry name" value="N-(5'-PHOSPHORIBOSYL)ANTHRANILATE ISOMERASE"/>
    <property type="match status" value="1"/>
</dbReference>
<evidence type="ECO:0000313" key="11">
    <source>
        <dbReference type="EMBL" id="MXN18265.1"/>
    </source>
</evidence>
<dbReference type="RefSeq" id="WP_160894395.1">
    <property type="nucleotide sequence ID" value="NZ_WUMU01000010.1"/>
</dbReference>
<dbReference type="NCBIfam" id="NF002295">
    <property type="entry name" value="PRK01222.1-1"/>
    <property type="match status" value="1"/>
</dbReference>
<comment type="caution">
    <text evidence="11">The sequence shown here is derived from an EMBL/GenBank/DDBJ whole genome shotgun (WGS) entry which is preliminary data.</text>
</comment>
<keyword evidence="8 9" id="KW-0413">Isomerase</keyword>
<organism evidence="11 12">
    <name type="scientific">Pseudooceanicola albus</name>
    <dbReference type="NCBI Taxonomy" id="2692189"/>
    <lineage>
        <taxon>Bacteria</taxon>
        <taxon>Pseudomonadati</taxon>
        <taxon>Pseudomonadota</taxon>
        <taxon>Alphaproteobacteria</taxon>
        <taxon>Rhodobacterales</taxon>
        <taxon>Paracoccaceae</taxon>
        <taxon>Pseudooceanicola</taxon>
    </lineage>
</organism>
<dbReference type="CDD" id="cd00405">
    <property type="entry name" value="PRAI"/>
    <property type="match status" value="1"/>
</dbReference>
<keyword evidence="7 9" id="KW-0057">Aromatic amino acid biosynthesis</keyword>
<dbReference type="Gene3D" id="3.20.20.70">
    <property type="entry name" value="Aldolase class I"/>
    <property type="match status" value="1"/>
</dbReference>
<evidence type="ECO:0000256" key="5">
    <source>
        <dbReference type="ARBA" id="ARBA00022605"/>
    </source>
</evidence>
<keyword evidence="5 9" id="KW-0028">Amino-acid biosynthesis</keyword>
<dbReference type="GO" id="GO:0000162">
    <property type="term" value="P:L-tryptophan biosynthetic process"/>
    <property type="evidence" value="ECO:0007669"/>
    <property type="project" value="UniProtKB-UniRule"/>
</dbReference>
<comment type="catalytic activity">
    <reaction evidence="1 9">
        <text>N-(5-phospho-beta-D-ribosyl)anthranilate = 1-(2-carboxyphenylamino)-1-deoxy-D-ribulose 5-phosphate</text>
        <dbReference type="Rhea" id="RHEA:21540"/>
        <dbReference type="ChEBI" id="CHEBI:18277"/>
        <dbReference type="ChEBI" id="CHEBI:58613"/>
        <dbReference type="EC" id="5.3.1.24"/>
    </reaction>
</comment>
<comment type="pathway">
    <text evidence="2 9">Amino-acid biosynthesis; L-tryptophan biosynthesis; L-tryptophan from chorismate: step 3/5.</text>
</comment>
<evidence type="ECO:0000256" key="3">
    <source>
        <dbReference type="ARBA" id="ARBA00012572"/>
    </source>
</evidence>
<gene>
    <name evidence="9" type="primary">trpF</name>
    <name evidence="11" type="ORF">GR170_10490</name>
</gene>
<evidence type="ECO:0000256" key="4">
    <source>
        <dbReference type="ARBA" id="ARBA00022272"/>
    </source>
</evidence>
<accession>A0A6L7G2F5</accession>
<dbReference type="Proteomes" id="UP000477911">
    <property type="component" value="Unassembled WGS sequence"/>
</dbReference>
<evidence type="ECO:0000256" key="2">
    <source>
        <dbReference type="ARBA" id="ARBA00004664"/>
    </source>
</evidence>
<proteinExistence type="inferred from homology"/>
<reference evidence="11 12" key="1">
    <citation type="submission" date="2019-12" db="EMBL/GenBank/DDBJ databases">
        <authorList>
            <person name="Li M."/>
        </authorList>
    </citation>
    <scope>NUCLEOTIDE SEQUENCE [LARGE SCALE GENOMIC DNA]</scope>
    <source>
        <strain evidence="11 12">GBMRC 2024</strain>
    </source>
</reference>
<evidence type="ECO:0000256" key="8">
    <source>
        <dbReference type="ARBA" id="ARBA00023235"/>
    </source>
</evidence>
<dbReference type="InterPro" id="IPR011060">
    <property type="entry name" value="RibuloseP-bd_barrel"/>
</dbReference>
<evidence type="ECO:0000256" key="1">
    <source>
        <dbReference type="ARBA" id="ARBA00001164"/>
    </source>
</evidence>
<protein>
    <recommendedName>
        <fullName evidence="4 9">N-(5'-phosphoribosyl)anthranilate isomerase</fullName>
        <shortName evidence="9">PRAI</shortName>
        <ecNumber evidence="3 9">5.3.1.24</ecNumber>
    </recommendedName>
</protein>
<name>A0A6L7G2F5_9RHOB</name>
<evidence type="ECO:0000256" key="6">
    <source>
        <dbReference type="ARBA" id="ARBA00022822"/>
    </source>
</evidence>
<dbReference type="AlphaFoldDB" id="A0A6L7G2F5"/>
<dbReference type="InterPro" id="IPR044643">
    <property type="entry name" value="TrpF_fam"/>
</dbReference>
<comment type="similarity">
    <text evidence="9">Belongs to the TrpF family.</text>
</comment>
<dbReference type="SUPFAM" id="SSF51366">
    <property type="entry name" value="Ribulose-phoshate binding barrel"/>
    <property type="match status" value="1"/>
</dbReference>
<dbReference type="InterPro" id="IPR001240">
    <property type="entry name" value="PRAI_dom"/>
</dbReference>
<keyword evidence="12" id="KW-1185">Reference proteome</keyword>
<dbReference type="GO" id="GO:0004640">
    <property type="term" value="F:phosphoribosylanthranilate isomerase activity"/>
    <property type="evidence" value="ECO:0007669"/>
    <property type="project" value="UniProtKB-UniRule"/>
</dbReference>
<sequence length="233" mass="24250">MPVLVDPAPSAPKAGATVRVKICGLTRPEDVAAVAASGAAYMGLVFFPKSPRNISIDTARALALEAPPGLAKVALLVNPGDALLDAVHDQVPLDMIQLHGQETPARVAEIRARTGLPVMKAVGIADAEDLAQLDAYAKVADQLLVDAKPPKHADLPGGNGLAFDWRLLAGYRWSKPWMLAGGLTPENVAEAIRLTGATQVDVSSGVESAPGRKAPDTIRAFVSAATAPRPPRL</sequence>
<dbReference type="UniPathway" id="UPA00035">
    <property type="reaction ID" value="UER00042"/>
</dbReference>
<evidence type="ECO:0000313" key="12">
    <source>
        <dbReference type="Proteomes" id="UP000477911"/>
    </source>
</evidence>
<dbReference type="EMBL" id="WUMU01000010">
    <property type="protein sequence ID" value="MXN18265.1"/>
    <property type="molecule type" value="Genomic_DNA"/>
</dbReference>
<dbReference type="EC" id="5.3.1.24" evidence="3 9"/>
<feature type="domain" description="N-(5'phosphoribosyl) anthranilate isomerase (PRAI)" evidence="10">
    <location>
        <begin position="20"/>
        <end position="223"/>
    </location>
</feature>
<evidence type="ECO:0000259" key="10">
    <source>
        <dbReference type="Pfam" id="PF00697"/>
    </source>
</evidence>